<evidence type="ECO:0000313" key="13">
    <source>
        <dbReference type="EMBL" id="AOW06228.1"/>
    </source>
</evidence>
<evidence type="ECO:0000256" key="2">
    <source>
        <dbReference type="ARBA" id="ARBA00022692"/>
    </source>
</evidence>
<dbReference type="PANTHER" id="PTHR12064:SF97">
    <property type="entry name" value="METAL TRANSPORTER CNNM-5"/>
    <property type="match status" value="1"/>
</dbReference>
<dbReference type="Pfam" id="PF01595">
    <property type="entry name" value="CNNM"/>
    <property type="match status" value="1"/>
</dbReference>
<comment type="subcellular location">
    <subcellularLocation>
        <location evidence="1">Membrane</location>
        <topology evidence="1">Multi-pass membrane protein</topology>
    </subcellularLocation>
</comment>
<dbReference type="RefSeq" id="XP_504634.1">
    <property type="nucleotide sequence ID" value="XM_504634.1"/>
</dbReference>
<evidence type="ECO:0000259" key="11">
    <source>
        <dbReference type="PROSITE" id="PS51371"/>
    </source>
</evidence>
<protein>
    <submittedName>
        <fullName evidence="13">Uncharacterized protein</fullName>
    </submittedName>
</protein>
<dbReference type="Gene3D" id="3.10.580.10">
    <property type="entry name" value="CBS-domain"/>
    <property type="match status" value="1"/>
</dbReference>
<evidence type="ECO:0000256" key="10">
    <source>
        <dbReference type="SAM" id="SignalP"/>
    </source>
</evidence>
<evidence type="ECO:0000256" key="3">
    <source>
        <dbReference type="ARBA" id="ARBA00022737"/>
    </source>
</evidence>
<dbReference type="Proteomes" id="UP000256601">
    <property type="component" value="Unassembled WGS sequence"/>
</dbReference>
<dbReference type="FunFam" id="3.10.580.10:FF:000006">
    <property type="entry name" value="DUF21 and CBS domain protein"/>
    <property type="match status" value="1"/>
</dbReference>
<feature type="domain" description="CBS" evidence="11">
    <location>
        <begin position="313"/>
        <end position="378"/>
    </location>
</feature>
<dbReference type="VEuPathDB" id="FungiDB:YALI1_E36984g"/>
<evidence type="ECO:0000256" key="1">
    <source>
        <dbReference type="ARBA" id="ARBA00004141"/>
    </source>
</evidence>
<gene>
    <name evidence="14" type="ORF">B0I71DRAFT_127923</name>
    <name evidence="13" type="ORF">YALI1_E36984g</name>
</gene>
<feature type="compositionally biased region" description="Polar residues" evidence="8">
    <location>
        <begin position="437"/>
        <end position="476"/>
    </location>
</feature>
<feature type="region of interest" description="Disordered" evidence="8">
    <location>
        <begin position="627"/>
        <end position="658"/>
    </location>
</feature>
<name>A0A1D8NKR4_YARLL</name>
<dbReference type="EMBL" id="CP017557">
    <property type="protein sequence ID" value="AOW06228.1"/>
    <property type="molecule type" value="Genomic_DNA"/>
</dbReference>
<evidence type="ECO:0000259" key="12">
    <source>
        <dbReference type="PROSITE" id="PS51846"/>
    </source>
</evidence>
<dbReference type="InterPro" id="IPR045095">
    <property type="entry name" value="ACDP"/>
</dbReference>
<keyword evidence="2 7" id="KW-0812">Transmembrane</keyword>
<dbReference type="Proteomes" id="UP000182444">
    <property type="component" value="Chromosome 1E"/>
</dbReference>
<feature type="signal peptide" evidence="10">
    <location>
        <begin position="1"/>
        <end position="24"/>
    </location>
</feature>
<dbReference type="GO" id="GO:0007005">
    <property type="term" value="P:mitochondrion organization"/>
    <property type="evidence" value="ECO:0007669"/>
    <property type="project" value="EnsemblFungi"/>
</dbReference>
<dbReference type="OrthoDB" id="5353557at2759"/>
<evidence type="ECO:0000256" key="9">
    <source>
        <dbReference type="SAM" id="Phobius"/>
    </source>
</evidence>
<feature type="region of interest" description="Disordered" evidence="8">
    <location>
        <begin position="504"/>
        <end position="534"/>
    </location>
</feature>
<dbReference type="PROSITE" id="PS51371">
    <property type="entry name" value="CBS"/>
    <property type="match status" value="1"/>
</dbReference>
<dbReference type="CDD" id="cd04590">
    <property type="entry name" value="CBS_pair_CorC_HlyC_assoc"/>
    <property type="match status" value="1"/>
</dbReference>
<evidence type="ECO:0000313" key="14">
    <source>
        <dbReference type="EMBL" id="RDW28158.1"/>
    </source>
</evidence>
<dbReference type="EMBL" id="KZ858955">
    <property type="protein sequence ID" value="RDW28158.1"/>
    <property type="molecule type" value="Genomic_DNA"/>
</dbReference>
<feature type="transmembrane region" description="Helical" evidence="9">
    <location>
        <begin position="139"/>
        <end position="158"/>
    </location>
</feature>
<keyword evidence="10" id="KW-0732">Signal</keyword>
<accession>A0A1D8NKR4</accession>
<dbReference type="InterPro" id="IPR046342">
    <property type="entry name" value="CBS_dom_sf"/>
</dbReference>
<evidence type="ECO:0000313" key="16">
    <source>
        <dbReference type="Proteomes" id="UP000256601"/>
    </source>
</evidence>
<reference evidence="13 15" key="1">
    <citation type="journal article" date="2016" name="PLoS ONE">
        <title>Sequence Assembly of Yarrowia lipolytica Strain W29/CLIB89 Shows Transposable Element Diversity.</title>
        <authorList>
            <person name="Magnan C."/>
            <person name="Yu J."/>
            <person name="Chang I."/>
            <person name="Jahn E."/>
            <person name="Kanomata Y."/>
            <person name="Wu J."/>
            <person name="Zeller M."/>
            <person name="Oakes M."/>
            <person name="Baldi P."/>
            <person name="Sandmeyer S."/>
        </authorList>
    </citation>
    <scope>NUCLEOTIDE SEQUENCE [LARGE SCALE GENOMIC DNA]</scope>
    <source>
        <strain evidence="13">CLIB89</strain>
        <strain evidence="15">CLIB89(W29)</strain>
    </source>
</reference>
<feature type="region of interest" description="Disordered" evidence="8">
    <location>
        <begin position="564"/>
        <end position="595"/>
    </location>
</feature>
<dbReference type="VEuPathDB" id="FungiDB:YALI0_E31405g"/>
<keyword evidence="3" id="KW-0677">Repeat</keyword>
<sequence length="658" mass="71162">MRTASLTTAKLLLTLIARLPLLHALPYGGLSRSGSYSPYEHDDDTLDPESSDFWLYMFVSFVLVVAGGVFAGLTIALMGQDEVYLHVISQSGESHERKAAEKVLRLLKRGKHWVLVTLLLANVITNETLPIVLDRCLGGGWRAVVIATVAIVIFGEVIPQSISVRYGLSVGAYFAPFVLGLMYILYPLAYPTALLLDHLLGEDHGTVYKKAGLKTLVTLHQTMGVERLNEDEVTIISAVLDLKEKPVGTIMTPLDDVYTMSSDTVLDEKVVDQILQAGFSRIPIHAPGEPTNFIGMLLVRILISYDPEDALPVSSFPLATLPETRPDTSCLNILNYFQEGKSHMVIVSESPGDAYGALGVLTLEDVIEELIGEEIIDESDVYIDVHRAIRRTNPGPLSKRNLVSYVQNSPRNSIGNYESVSHFLSRSLSRDEAGKVQHQSHSNLGPHGSSQLAANPTITVSSSPKTGLKLGNNTATPHDASAPGPFQKKHHRIEPLNLAANPKETSNTKVTIKKSGSGHRPTGSSDLVHHPDHPEGGTSTQYGTIFETEQGAVVDALNDPEINTRLSPRTGMSPRTAAVNGVNGARPSAIPSRPDLGTEIHSFRSGGIIESVVNVQGVHKTIIEAAVSDNDFEEEDSPKSSNGSSRRGSRRALLDSSP</sequence>
<organism evidence="13 15">
    <name type="scientific">Yarrowia lipolytica</name>
    <name type="common">Candida lipolytica</name>
    <dbReference type="NCBI Taxonomy" id="4952"/>
    <lineage>
        <taxon>Eukaryota</taxon>
        <taxon>Fungi</taxon>
        <taxon>Dikarya</taxon>
        <taxon>Ascomycota</taxon>
        <taxon>Saccharomycotina</taxon>
        <taxon>Dipodascomycetes</taxon>
        <taxon>Dipodascales</taxon>
        <taxon>Dipodascales incertae sedis</taxon>
        <taxon>Yarrowia</taxon>
    </lineage>
</organism>
<evidence type="ECO:0000256" key="7">
    <source>
        <dbReference type="PROSITE-ProRule" id="PRU01193"/>
    </source>
</evidence>
<dbReference type="PANTHER" id="PTHR12064">
    <property type="entry name" value="METAL TRANSPORTER CNNM"/>
    <property type="match status" value="1"/>
</dbReference>
<evidence type="ECO:0000256" key="8">
    <source>
        <dbReference type="SAM" id="MobiDB-lite"/>
    </source>
</evidence>
<feature type="region of interest" description="Disordered" evidence="8">
    <location>
        <begin position="430"/>
        <end position="486"/>
    </location>
</feature>
<feature type="chain" id="PRO_5036017831" evidence="10">
    <location>
        <begin position="25"/>
        <end position="658"/>
    </location>
</feature>
<dbReference type="AlphaFoldDB" id="A0A1D8NKR4"/>
<dbReference type="PROSITE" id="PS51846">
    <property type="entry name" value="CNNM"/>
    <property type="match status" value="1"/>
</dbReference>
<keyword evidence="6" id="KW-0129">CBS domain</keyword>
<dbReference type="eggNOG" id="KOG2118">
    <property type="taxonomic scope" value="Eukaryota"/>
</dbReference>
<keyword evidence="5 7" id="KW-0472">Membrane</keyword>
<dbReference type="GO" id="GO:0016020">
    <property type="term" value="C:membrane"/>
    <property type="evidence" value="ECO:0007669"/>
    <property type="project" value="UniProtKB-SubCell"/>
</dbReference>
<dbReference type="InterPro" id="IPR000644">
    <property type="entry name" value="CBS_dom"/>
</dbReference>
<evidence type="ECO:0000256" key="6">
    <source>
        <dbReference type="PROSITE-ProRule" id="PRU00703"/>
    </source>
</evidence>
<dbReference type="GO" id="GO:0010961">
    <property type="term" value="P:intracellular magnesium ion homeostasis"/>
    <property type="evidence" value="ECO:0007669"/>
    <property type="project" value="EnsemblFungi"/>
</dbReference>
<dbReference type="GO" id="GO:0030026">
    <property type="term" value="P:intracellular manganese ion homeostasis"/>
    <property type="evidence" value="ECO:0007669"/>
    <property type="project" value="EnsemblFungi"/>
</dbReference>
<dbReference type="SUPFAM" id="SSF54631">
    <property type="entry name" value="CBS-domain pair"/>
    <property type="match status" value="1"/>
</dbReference>
<keyword evidence="4 7" id="KW-1133">Transmembrane helix</keyword>
<dbReference type="GeneID" id="2911460"/>
<dbReference type="InterPro" id="IPR002550">
    <property type="entry name" value="CNNM"/>
</dbReference>
<evidence type="ECO:0000256" key="4">
    <source>
        <dbReference type="ARBA" id="ARBA00022989"/>
    </source>
</evidence>
<feature type="transmembrane region" description="Helical" evidence="9">
    <location>
        <begin position="170"/>
        <end position="189"/>
    </location>
</feature>
<dbReference type="KEGG" id="yli:2911460"/>
<dbReference type="InterPro" id="IPR044751">
    <property type="entry name" value="Ion_transp-like_CBS"/>
</dbReference>
<dbReference type="GO" id="GO:0005737">
    <property type="term" value="C:cytoplasm"/>
    <property type="evidence" value="ECO:0007669"/>
    <property type="project" value="TreeGrafter"/>
</dbReference>
<proteinExistence type="predicted"/>
<feature type="domain" description="CNNM transmembrane" evidence="12">
    <location>
        <begin position="49"/>
        <end position="232"/>
    </location>
</feature>
<feature type="transmembrane region" description="Helical" evidence="9">
    <location>
        <begin position="53"/>
        <end position="77"/>
    </location>
</feature>
<evidence type="ECO:0000313" key="15">
    <source>
        <dbReference type="Proteomes" id="UP000182444"/>
    </source>
</evidence>
<reference evidence="14 16" key="2">
    <citation type="submission" date="2018-07" db="EMBL/GenBank/DDBJ databases">
        <title>Draft Genome Assemblies for Five Robust Yarrowia lipolytica Strains Exhibiting High Lipid Production and Pentose Sugar Utilization and Sugar Alcohol Secretion from Undetoxified Lignocellulosic Biomass Hydrolysates.</title>
        <authorList>
            <consortium name="DOE Joint Genome Institute"/>
            <person name="Walker C."/>
            <person name="Ryu S."/>
            <person name="Na H."/>
            <person name="Zane M."/>
            <person name="LaButti K."/>
            <person name="Lipzen A."/>
            <person name="Haridas S."/>
            <person name="Barry K."/>
            <person name="Grigoriev I.V."/>
            <person name="Quarterman J."/>
            <person name="Slininger P."/>
            <person name="Dien B."/>
            <person name="Trinh C.T."/>
        </authorList>
    </citation>
    <scope>NUCLEOTIDE SEQUENCE [LARGE SCALE GENOMIC DNA]</scope>
    <source>
        <strain evidence="14 16">YB392</strain>
    </source>
</reference>
<evidence type="ECO:0000256" key="5">
    <source>
        <dbReference type="ARBA" id="ARBA00023136"/>
    </source>
</evidence>